<keyword evidence="4 8" id="KW-0378">Hydrolase</keyword>
<keyword evidence="3 8" id="KW-0645">Protease</keyword>
<dbReference type="EC" id="3.4.21.1" evidence="7"/>
<dbReference type="Pfam" id="PF00089">
    <property type="entry name" value="Trypsin"/>
    <property type="match status" value="2"/>
</dbReference>
<dbReference type="InterPro" id="IPR033116">
    <property type="entry name" value="TRYPSIN_SER"/>
</dbReference>
<dbReference type="SUPFAM" id="SSF50494">
    <property type="entry name" value="Trypsin-like serine proteases"/>
    <property type="match status" value="2"/>
</dbReference>
<dbReference type="InterPro" id="IPR043504">
    <property type="entry name" value="Peptidase_S1_PA_chymotrypsin"/>
</dbReference>
<evidence type="ECO:0000259" key="9">
    <source>
        <dbReference type="PROSITE" id="PS50240"/>
    </source>
</evidence>
<evidence type="ECO:0000256" key="1">
    <source>
        <dbReference type="ARBA" id="ARBA00004239"/>
    </source>
</evidence>
<dbReference type="PROSITE" id="PS00135">
    <property type="entry name" value="TRYPSIN_SER"/>
    <property type="match status" value="2"/>
</dbReference>
<evidence type="ECO:0000256" key="6">
    <source>
        <dbReference type="ARBA" id="ARBA00023157"/>
    </source>
</evidence>
<evidence type="ECO:0000256" key="8">
    <source>
        <dbReference type="RuleBase" id="RU363034"/>
    </source>
</evidence>
<evidence type="ECO:0000256" key="5">
    <source>
        <dbReference type="ARBA" id="ARBA00022825"/>
    </source>
</evidence>
<dbReference type="GO" id="GO:0016485">
    <property type="term" value="P:protein processing"/>
    <property type="evidence" value="ECO:0007669"/>
    <property type="project" value="UniProtKB-ARBA"/>
</dbReference>
<dbReference type="InterPro" id="IPR018114">
    <property type="entry name" value="TRYPSIN_HIS"/>
</dbReference>
<organism evidence="10 11">
    <name type="scientific">Cephus cinctus</name>
    <name type="common">Wheat stem sawfly</name>
    <dbReference type="NCBI Taxonomy" id="211228"/>
    <lineage>
        <taxon>Eukaryota</taxon>
        <taxon>Metazoa</taxon>
        <taxon>Ecdysozoa</taxon>
        <taxon>Arthropoda</taxon>
        <taxon>Hexapoda</taxon>
        <taxon>Insecta</taxon>
        <taxon>Pterygota</taxon>
        <taxon>Neoptera</taxon>
        <taxon>Endopterygota</taxon>
        <taxon>Hymenoptera</taxon>
        <taxon>Cephoidea</taxon>
        <taxon>Cephidae</taxon>
        <taxon>Cephus</taxon>
    </lineage>
</organism>
<keyword evidence="5 8" id="KW-0720">Serine protease</keyword>
<feature type="domain" description="Peptidase S1" evidence="9">
    <location>
        <begin position="375"/>
        <end position="618"/>
    </location>
</feature>
<dbReference type="FunFam" id="2.40.10.10:FF:000047">
    <property type="entry name" value="Trypsin eta"/>
    <property type="match status" value="1"/>
</dbReference>
<accession>A0AAJ7R8F9</accession>
<dbReference type="PANTHER" id="PTHR24264">
    <property type="entry name" value="TRYPSIN-RELATED"/>
    <property type="match status" value="1"/>
</dbReference>
<protein>
    <recommendedName>
        <fullName evidence="7">chymotrypsin</fullName>
        <ecNumber evidence="7">3.4.21.1</ecNumber>
    </recommendedName>
</protein>
<evidence type="ECO:0000313" key="11">
    <source>
        <dbReference type="RefSeq" id="XP_024935806.1"/>
    </source>
</evidence>
<proteinExistence type="predicted"/>
<reference evidence="11" key="1">
    <citation type="submission" date="2025-08" db="UniProtKB">
        <authorList>
            <consortium name="RefSeq"/>
        </authorList>
    </citation>
    <scope>IDENTIFICATION</scope>
</reference>
<dbReference type="PRINTS" id="PR00722">
    <property type="entry name" value="CHYMOTRYPSIN"/>
</dbReference>
<keyword evidence="10" id="KW-1185">Reference proteome</keyword>
<dbReference type="PROSITE" id="PS50240">
    <property type="entry name" value="TRYPSIN_DOM"/>
    <property type="match status" value="2"/>
</dbReference>
<dbReference type="PANTHER" id="PTHR24264:SF65">
    <property type="entry name" value="SRCR DOMAIN-CONTAINING PROTEIN"/>
    <property type="match status" value="1"/>
</dbReference>
<comment type="subcellular location">
    <subcellularLocation>
        <location evidence="1">Secreted</location>
        <location evidence="1">Extracellular space</location>
    </subcellularLocation>
</comment>
<feature type="domain" description="Peptidase S1" evidence="9">
    <location>
        <begin position="57"/>
        <end position="302"/>
    </location>
</feature>
<keyword evidence="2" id="KW-0964">Secreted</keyword>
<dbReference type="RefSeq" id="XP_024935806.1">
    <property type="nucleotide sequence ID" value="XM_025080038.1"/>
</dbReference>
<evidence type="ECO:0000313" key="10">
    <source>
        <dbReference type="Proteomes" id="UP000694920"/>
    </source>
</evidence>
<dbReference type="FunFam" id="2.40.10.10:FF:000068">
    <property type="entry name" value="transmembrane protease serine 2"/>
    <property type="match status" value="1"/>
</dbReference>
<dbReference type="FunFam" id="2.40.10.10:FF:000036">
    <property type="entry name" value="Trypsin beta"/>
    <property type="match status" value="1"/>
</dbReference>
<dbReference type="GeneID" id="107274845"/>
<dbReference type="SMART" id="SM00020">
    <property type="entry name" value="Tryp_SPc"/>
    <property type="match status" value="2"/>
</dbReference>
<dbReference type="GO" id="GO:0004252">
    <property type="term" value="F:serine-type endopeptidase activity"/>
    <property type="evidence" value="ECO:0007669"/>
    <property type="project" value="UniProtKB-EC"/>
</dbReference>
<dbReference type="InterPro" id="IPR001314">
    <property type="entry name" value="Peptidase_S1A"/>
</dbReference>
<dbReference type="InterPro" id="IPR050127">
    <property type="entry name" value="Serine_Proteases_S1"/>
</dbReference>
<sequence length="620" mass="65598">MVYKPLNFHFISQRLTFVMAFASVLLGLLLCNASLGSIIPAEKPHVALHPIFGNTRITNGLDAFPGQFPHQVSLVWGWPPFLSMSHMCGGSILNSEWILTAAHCITGLPNFGTTQIIAGKHDVTLTESTQQTSNIALRITHEDYAGNVAPHDIGLFKLSTPLVLNERVVPVRLPAPGVQHTGTAVLSGWGSTSTTGSSNMPNILQFAIIPIVDNEACHESIDSVVAADVYVDPGNICTGPVGGATSACSGDSGGPLVQYIDGETPEVIGIVSWGVTPCGVTGAASVYVRVSHYVDWIEDKMANNFFIFIFFIIETVTRDNDALKHPINLLLPQRQSICTKMAIKVIALLLVLGYVASAELVQFGYNIPELGLGRVVGGSDARKGEFPHQVSLQWGVPPLQKLQHFCGGSIINSQWILTAAHCVTAVPSYGTLVVKAGKHVITKTEDTEQSINVSKTFVHKSYGGSVGPWDIGLLKLSSPLKLNKNVATINLPSPGSIPTGNSTLSGWGSVSKTSTSVMPSTLQQLVLPVINEANCKRALTLLGAPAPHSTNVCTGPLTGGYSACSGDSGGPLIRKRSDGKNEIIGIVSWGVVPCGSVGAPSVYTRVSAFNNWISSIVGSN</sequence>
<dbReference type="InterPro" id="IPR009003">
    <property type="entry name" value="Peptidase_S1_PA"/>
</dbReference>
<evidence type="ECO:0000256" key="7">
    <source>
        <dbReference type="ARBA" id="ARBA00044036"/>
    </source>
</evidence>
<dbReference type="GO" id="GO:0005615">
    <property type="term" value="C:extracellular space"/>
    <property type="evidence" value="ECO:0007669"/>
    <property type="project" value="TreeGrafter"/>
</dbReference>
<dbReference type="PROSITE" id="PS00134">
    <property type="entry name" value="TRYPSIN_HIS"/>
    <property type="match status" value="2"/>
</dbReference>
<evidence type="ECO:0000256" key="3">
    <source>
        <dbReference type="ARBA" id="ARBA00022670"/>
    </source>
</evidence>
<dbReference type="CDD" id="cd00190">
    <property type="entry name" value="Tryp_SPc"/>
    <property type="match status" value="2"/>
</dbReference>
<evidence type="ECO:0000256" key="2">
    <source>
        <dbReference type="ARBA" id="ARBA00022525"/>
    </source>
</evidence>
<dbReference type="Gene3D" id="2.40.10.10">
    <property type="entry name" value="Trypsin-like serine proteases"/>
    <property type="match status" value="2"/>
</dbReference>
<evidence type="ECO:0000256" key="4">
    <source>
        <dbReference type="ARBA" id="ARBA00022801"/>
    </source>
</evidence>
<keyword evidence="6" id="KW-1015">Disulfide bond</keyword>
<dbReference type="InterPro" id="IPR001254">
    <property type="entry name" value="Trypsin_dom"/>
</dbReference>
<dbReference type="Proteomes" id="UP000694920">
    <property type="component" value="Unplaced"/>
</dbReference>
<gene>
    <name evidence="11" type="primary">LOC107274845</name>
</gene>
<dbReference type="AlphaFoldDB" id="A0AAJ7R8F9"/>
<name>A0AAJ7R8F9_CEPCN</name>
<dbReference type="KEGG" id="ccin:107274845"/>